<evidence type="ECO:0000256" key="2">
    <source>
        <dbReference type="ARBA" id="ARBA00022692"/>
    </source>
</evidence>
<keyword evidence="7" id="KW-1185">Reference proteome</keyword>
<evidence type="ECO:0000256" key="5">
    <source>
        <dbReference type="SAM" id="Phobius"/>
    </source>
</evidence>
<dbReference type="SUPFAM" id="SSF48652">
    <property type="entry name" value="Tetraspanin"/>
    <property type="match status" value="1"/>
</dbReference>
<reference evidence="7" key="1">
    <citation type="journal article" date="2008" name="Insect Biochem. Mol. Biol.">
        <title>The genome of a lepidopteran model insect, the silkworm Bombyx mori.</title>
        <authorList>
            <consortium name="International Silkworm Genome Consortium"/>
        </authorList>
    </citation>
    <scope>NUCLEOTIDE SEQUENCE [LARGE SCALE GENOMIC DNA]</scope>
    <source>
        <strain evidence="7">p50T</strain>
    </source>
</reference>
<dbReference type="PANTHER" id="PTHR19282:SF456">
    <property type="entry name" value="CD63 MOLECULE"/>
    <property type="match status" value="1"/>
</dbReference>
<evidence type="ECO:0000256" key="3">
    <source>
        <dbReference type="ARBA" id="ARBA00022989"/>
    </source>
</evidence>
<evidence type="ECO:0000256" key="4">
    <source>
        <dbReference type="ARBA" id="ARBA00023136"/>
    </source>
</evidence>
<reference evidence="6" key="2">
    <citation type="submission" date="2022-06" db="UniProtKB">
        <authorList>
            <consortium name="EnsemblMetazoa"/>
        </authorList>
    </citation>
    <scope>IDENTIFICATION</scope>
    <source>
        <strain evidence="6">p50T (Dazao)</strain>
    </source>
</reference>
<dbReference type="InterPro" id="IPR018499">
    <property type="entry name" value="Tetraspanin/Peripherin"/>
</dbReference>
<dbReference type="InterPro" id="IPR008952">
    <property type="entry name" value="Tetraspanin_EC2_sf"/>
</dbReference>
<feature type="transmembrane region" description="Helical" evidence="5">
    <location>
        <begin position="250"/>
        <end position="267"/>
    </location>
</feature>
<feature type="transmembrane region" description="Helical" evidence="5">
    <location>
        <begin position="211"/>
        <end position="230"/>
    </location>
</feature>
<organism evidence="6 7">
    <name type="scientific">Bombyx mori</name>
    <name type="common">Silk moth</name>
    <dbReference type="NCBI Taxonomy" id="7091"/>
    <lineage>
        <taxon>Eukaryota</taxon>
        <taxon>Metazoa</taxon>
        <taxon>Ecdysozoa</taxon>
        <taxon>Arthropoda</taxon>
        <taxon>Hexapoda</taxon>
        <taxon>Insecta</taxon>
        <taxon>Pterygota</taxon>
        <taxon>Neoptera</taxon>
        <taxon>Endopterygota</taxon>
        <taxon>Lepidoptera</taxon>
        <taxon>Glossata</taxon>
        <taxon>Ditrysia</taxon>
        <taxon>Bombycoidea</taxon>
        <taxon>Bombycidae</taxon>
        <taxon>Bombycinae</taxon>
        <taxon>Bombyx</taxon>
    </lineage>
</organism>
<dbReference type="AlphaFoldDB" id="A0A8R2R7P8"/>
<accession>A0A8R2R7P8</accession>
<feature type="transmembrane region" description="Helical" evidence="5">
    <location>
        <begin position="104"/>
        <end position="129"/>
    </location>
</feature>
<feature type="transmembrane region" description="Helical" evidence="5">
    <location>
        <begin position="71"/>
        <end position="98"/>
    </location>
</feature>
<dbReference type="PRINTS" id="PR00259">
    <property type="entry name" value="TMFOUR"/>
</dbReference>
<evidence type="ECO:0000313" key="7">
    <source>
        <dbReference type="Proteomes" id="UP000005204"/>
    </source>
</evidence>
<dbReference type="GeneID" id="101745131"/>
<proteinExistence type="predicted"/>
<comment type="subcellular location">
    <subcellularLocation>
        <location evidence="1">Membrane</location>
        <topology evidence="1">Multi-pass membrane protein</topology>
    </subcellularLocation>
</comment>
<keyword evidence="3 5" id="KW-1133">Transmembrane helix</keyword>
<dbReference type="EnsemblMetazoa" id="XM_038019457.1">
    <property type="protein sequence ID" value="XP_037875385.1"/>
    <property type="gene ID" value="LOC101745131"/>
</dbReference>
<evidence type="ECO:0000256" key="1">
    <source>
        <dbReference type="ARBA" id="ARBA00004141"/>
    </source>
</evidence>
<keyword evidence="2 5" id="KW-0812">Transmembrane</keyword>
<dbReference type="Pfam" id="PF00335">
    <property type="entry name" value="Tetraspanin"/>
    <property type="match status" value="1"/>
</dbReference>
<sequence length="307" mass="33336">MCCPEFIAKYVLFIANLVFSDPQSRQFTSTDPNDEDLEPSILLSELAGLAIIRLGVAVLRNLRDLQDILPVNALPIGIIVLGCIIFIIAFLACCGAIKESRCMLITYSIFMVILVAVKIYLAIVVFGFLSDVTSTITSWVTTAFNTSSLRDVYHVMEALFNCCGTTGPSSYDGILSQLPPSCCASPVDNTFYAPNAFPGCTTRLIDYFDTFGRAIGSVLIIIIFLELVAARCHAPLTAPRNAPQNAPPVAVAYFIGCLPFVFAAPACRASRRTAIRTALGCGQGFISIIFAWFLSHSYSQKRRGNIA</sequence>
<evidence type="ECO:0000313" key="6">
    <source>
        <dbReference type="EnsemblMetazoa" id="XP_037875385.1"/>
    </source>
</evidence>
<feature type="transmembrane region" description="Helical" evidence="5">
    <location>
        <begin position="274"/>
        <end position="294"/>
    </location>
</feature>
<dbReference type="CDD" id="cd03127">
    <property type="entry name" value="tetraspanin_LEL"/>
    <property type="match status" value="1"/>
</dbReference>
<dbReference type="Gene3D" id="1.10.1450.10">
    <property type="entry name" value="Tetraspanin"/>
    <property type="match status" value="1"/>
</dbReference>
<dbReference type="RefSeq" id="XP_037875385.1">
    <property type="nucleotide sequence ID" value="XM_038019457.2"/>
</dbReference>
<name>A0A8R2R7P8_BOMMO</name>
<evidence type="ECO:0008006" key="8">
    <source>
        <dbReference type="Google" id="ProtNLM"/>
    </source>
</evidence>
<dbReference type="PANTHER" id="PTHR19282">
    <property type="entry name" value="TETRASPANIN"/>
    <property type="match status" value="1"/>
</dbReference>
<protein>
    <recommendedName>
        <fullName evidence="8">Tetraspanin</fullName>
    </recommendedName>
</protein>
<keyword evidence="4 5" id="KW-0472">Membrane</keyword>
<dbReference type="GO" id="GO:0005886">
    <property type="term" value="C:plasma membrane"/>
    <property type="evidence" value="ECO:0007669"/>
    <property type="project" value="TreeGrafter"/>
</dbReference>
<dbReference type="Proteomes" id="UP000005204">
    <property type="component" value="Unassembled WGS sequence"/>
</dbReference>